<evidence type="ECO:0000313" key="3">
    <source>
        <dbReference type="Proteomes" id="UP000294419"/>
    </source>
</evidence>
<evidence type="ECO:0000313" key="2">
    <source>
        <dbReference type="EMBL" id="QBO57612.1"/>
    </source>
</evidence>
<reference evidence="2 3" key="1">
    <citation type="submission" date="2019-03" db="EMBL/GenBank/DDBJ databases">
        <authorList>
            <person name="Kim H."/>
            <person name="Yu S.-M."/>
        </authorList>
    </citation>
    <scope>NUCLEOTIDE SEQUENCE [LARGE SCALE GENOMIC DNA]</scope>
    <source>
        <strain evidence="2 3">NBC122</strain>
    </source>
</reference>
<keyword evidence="3" id="KW-1185">Reference proteome</keyword>
<evidence type="ECO:0000256" key="1">
    <source>
        <dbReference type="SAM" id="MobiDB-lite"/>
    </source>
</evidence>
<dbReference type="AlphaFoldDB" id="A0A4P6ZDZ3"/>
<sequence>MSKNINFGNSRSNQLRLVFKSCAIATLKDSCGSGGAILQKLIGQLLMTVFYGDMVTYMMTRTVLGQAIIRILKIHLPKQHQYDYEIENAFDGKYSDRQTARDPNEQRAVQTEKRAREIEGIPKRTTYD</sequence>
<dbReference type="Proteomes" id="UP000294419">
    <property type="component" value="Chromosome"/>
</dbReference>
<feature type="region of interest" description="Disordered" evidence="1">
    <location>
        <begin position="94"/>
        <end position="128"/>
    </location>
</feature>
<dbReference type="EMBL" id="CP037954">
    <property type="protein sequence ID" value="QBO57612.1"/>
    <property type="molecule type" value="Genomic_DNA"/>
</dbReference>
<dbReference type="RefSeq" id="WP_165983192.1">
    <property type="nucleotide sequence ID" value="NZ_CP037954.1"/>
</dbReference>
<gene>
    <name evidence="2" type="ORF">NBC122_00777</name>
</gene>
<organism evidence="2 3">
    <name type="scientific">Chryseobacterium salivictor</name>
    <dbReference type="NCBI Taxonomy" id="2547600"/>
    <lineage>
        <taxon>Bacteria</taxon>
        <taxon>Pseudomonadati</taxon>
        <taxon>Bacteroidota</taxon>
        <taxon>Flavobacteriia</taxon>
        <taxon>Flavobacteriales</taxon>
        <taxon>Weeksellaceae</taxon>
        <taxon>Chryseobacterium group</taxon>
        <taxon>Chryseobacterium</taxon>
    </lineage>
</organism>
<proteinExistence type="predicted"/>
<name>A0A4P6ZDZ3_9FLAO</name>
<protein>
    <submittedName>
        <fullName evidence="2">Uncharacterized protein</fullName>
    </submittedName>
</protein>
<dbReference type="KEGG" id="csal:NBC122_00777"/>
<accession>A0A4P6ZDZ3</accession>